<keyword evidence="1" id="KW-0808">Transferase</keyword>
<keyword evidence="1" id="KW-0548">Nucleotidyltransferase</keyword>
<comment type="caution">
    <text evidence="2">The sequence shown here is derived from an EMBL/GenBank/DDBJ whole genome shotgun (WGS) entry which is preliminary data.</text>
</comment>
<dbReference type="GO" id="GO:0005737">
    <property type="term" value="C:cytoplasm"/>
    <property type="evidence" value="ECO:0007669"/>
    <property type="project" value="UniProtKB-SubCell"/>
</dbReference>
<dbReference type="PIRSF" id="PIRSF005053">
    <property type="entry name" value="RNA_pol_F_arch"/>
    <property type="match status" value="1"/>
</dbReference>
<dbReference type="PANTHER" id="PTHR39646">
    <property type="entry name" value="RNA POLYMERASE RPB4"/>
    <property type="match status" value="1"/>
</dbReference>
<comment type="function">
    <text evidence="1">DNA-dependent RNA polymerase (RNAP) catalyzes the transcription of DNA into RNA using the four ribonucleoside triphosphates as substrates. This subunit is less well bound than the others.</text>
</comment>
<keyword evidence="1" id="KW-0804">Transcription</keyword>
<sequence length="113" mass="13063">MSSLMIEEERYIPYALAKKYIDELIKNGQSSAILQRTFDYLNLISKCNEEGTEKIMDELKEIIQREDIRVVISSICPMSTDEVRAILSTDSKTYSQDDIDKVLDIVRKYTSQS</sequence>
<dbReference type="SUPFAM" id="SSF47819">
    <property type="entry name" value="HRDC-like"/>
    <property type="match status" value="1"/>
</dbReference>
<protein>
    <recommendedName>
        <fullName evidence="1">DNA-directed RNA polymerase subunit Rpo4</fullName>
        <ecNumber evidence="1">2.7.7.6</ecNumber>
    </recommendedName>
    <alternativeName>
        <fullName evidence="1">DNA-directed RNA polymerase subunit F</fullName>
    </alternativeName>
</protein>
<dbReference type="NCBIfam" id="NF011553">
    <property type="entry name" value="PRK14981.1-5"/>
    <property type="match status" value="1"/>
</dbReference>
<keyword evidence="1 2" id="KW-0240">DNA-directed RNA polymerase</keyword>
<dbReference type="OrthoDB" id="34109at2157"/>
<dbReference type="InterPro" id="IPR010997">
    <property type="entry name" value="HRDC-like_sf"/>
</dbReference>
<dbReference type="GO" id="GO:0000428">
    <property type="term" value="C:DNA-directed RNA polymerase complex"/>
    <property type="evidence" value="ECO:0007669"/>
    <property type="project" value="UniProtKB-KW"/>
</dbReference>
<dbReference type="GO" id="GO:0000166">
    <property type="term" value="F:nucleotide binding"/>
    <property type="evidence" value="ECO:0007669"/>
    <property type="project" value="InterPro"/>
</dbReference>
<dbReference type="PANTHER" id="PTHR39646:SF1">
    <property type="entry name" value="DNA-DIRECTED RNA POLYMERASE SUBUNIT RPO4"/>
    <property type="match status" value="1"/>
</dbReference>
<dbReference type="RefSeq" id="WP_048100054.1">
    <property type="nucleotide sequence ID" value="NZ_JFZT01000047.1"/>
</dbReference>
<reference evidence="2 3" key="1">
    <citation type="submission" date="2014-03" db="EMBL/GenBank/DDBJ databases">
        <title>Draft genome sequence of the novel thermoacidophilic archaea Acidianus copahuensis ALE1 strain, isolated from Copahue volcanic area in Neuquen Argentina.</title>
        <authorList>
            <person name="Urbieta M.S."/>
            <person name="Rascovan N."/>
            <person name="Castro C."/>
            <person name="Revale S."/>
            <person name="Giaveno M.A."/>
            <person name="Vazquez M.P."/>
            <person name="Donati E.R."/>
        </authorList>
    </citation>
    <scope>NUCLEOTIDE SEQUENCE [LARGE SCALE GENOMIC DNA]</scope>
    <source>
        <strain evidence="2 3">ALE1</strain>
    </source>
</reference>
<comment type="catalytic activity">
    <reaction evidence="1">
        <text>RNA(n) + a ribonucleoside 5'-triphosphate = RNA(n+1) + diphosphate</text>
        <dbReference type="Rhea" id="RHEA:21248"/>
        <dbReference type="Rhea" id="RHEA-COMP:14527"/>
        <dbReference type="Rhea" id="RHEA-COMP:17342"/>
        <dbReference type="ChEBI" id="CHEBI:33019"/>
        <dbReference type="ChEBI" id="CHEBI:61557"/>
        <dbReference type="ChEBI" id="CHEBI:140395"/>
        <dbReference type="EC" id="2.7.7.6"/>
    </reaction>
</comment>
<keyword evidence="3" id="KW-1185">Reference proteome</keyword>
<dbReference type="InterPro" id="IPR005574">
    <property type="entry name" value="Rpb4/RPC9"/>
</dbReference>
<evidence type="ECO:0000313" key="3">
    <source>
        <dbReference type="Proteomes" id="UP000024332"/>
    </source>
</evidence>
<proteinExistence type="inferred from homology"/>
<dbReference type="InterPro" id="IPR010924">
    <property type="entry name" value="Rpo4"/>
</dbReference>
<dbReference type="Gene3D" id="1.10.150.80">
    <property type="entry name" value="HRDC domain"/>
    <property type="match status" value="1"/>
</dbReference>
<name>A0A031LN93_9CREN</name>
<comment type="subcellular location">
    <subcellularLocation>
        <location evidence="1">Cytoplasm</location>
    </subcellularLocation>
</comment>
<dbReference type="GO" id="GO:0006352">
    <property type="term" value="P:DNA-templated transcription initiation"/>
    <property type="evidence" value="ECO:0007669"/>
    <property type="project" value="InterPro"/>
</dbReference>
<evidence type="ECO:0000256" key="1">
    <source>
        <dbReference type="HAMAP-Rule" id="MF_00864"/>
    </source>
</evidence>
<dbReference type="HAMAP" id="MF_00864">
    <property type="entry name" value="RNApol_arch_Rpo4"/>
    <property type="match status" value="1"/>
</dbReference>
<evidence type="ECO:0000313" key="2">
    <source>
        <dbReference type="EMBL" id="EZQ03890.1"/>
    </source>
</evidence>
<dbReference type="InterPro" id="IPR044876">
    <property type="entry name" value="HRDC_dom_sf"/>
</dbReference>
<comment type="similarity">
    <text evidence="1">Belongs to the eukaryotic RPB4 RNA polymerase subunit family.</text>
</comment>
<accession>A0A031LN93</accession>
<dbReference type="GO" id="GO:0003899">
    <property type="term" value="F:DNA-directed RNA polymerase activity"/>
    <property type="evidence" value="ECO:0007669"/>
    <property type="project" value="UniProtKB-UniRule"/>
</dbReference>
<dbReference type="STRING" id="1160895.CM19_09225"/>
<dbReference type="AlphaFoldDB" id="A0A031LN93"/>
<dbReference type="Proteomes" id="UP000024332">
    <property type="component" value="Unassembled WGS sequence"/>
</dbReference>
<dbReference type="EMBL" id="JFZT01000047">
    <property type="protein sequence ID" value="EZQ03890.1"/>
    <property type="molecule type" value="Genomic_DNA"/>
</dbReference>
<dbReference type="Gene3D" id="6.10.140.930">
    <property type="match status" value="1"/>
</dbReference>
<dbReference type="EC" id="2.7.7.6" evidence="1"/>
<organism evidence="2 3">
    <name type="scientific">Candidatus Acidianus copahuensis</name>
    <dbReference type="NCBI Taxonomy" id="1160895"/>
    <lineage>
        <taxon>Archaea</taxon>
        <taxon>Thermoproteota</taxon>
        <taxon>Thermoprotei</taxon>
        <taxon>Sulfolobales</taxon>
        <taxon>Sulfolobaceae</taxon>
        <taxon>Acidianus</taxon>
    </lineage>
</organism>
<gene>
    <name evidence="1" type="primary">rpo4</name>
    <name evidence="1" type="synonym">rpoF</name>
    <name evidence="2" type="ORF">CM19_09225</name>
</gene>
<keyword evidence="1" id="KW-0963">Cytoplasm</keyword>
<comment type="subunit">
    <text evidence="1">Part of the RNA polymerase complex. Forms a stalk with Rpo7 that extends from the main structure.</text>
</comment>
<dbReference type="Pfam" id="PF03874">
    <property type="entry name" value="RNA_pol_Rpb4"/>
    <property type="match status" value="1"/>
</dbReference>